<dbReference type="EMBL" id="JAROKS010000014">
    <property type="protein sequence ID" value="KAK1797476.1"/>
    <property type="molecule type" value="Genomic_DNA"/>
</dbReference>
<dbReference type="InterPro" id="IPR013106">
    <property type="entry name" value="Ig_V-set"/>
</dbReference>
<evidence type="ECO:0000313" key="2">
    <source>
        <dbReference type="EMBL" id="KAK1797476.1"/>
    </source>
</evidence>
<dbReference type="InterPro" id="IPR007110">
    <property type="entry name" value="Ig-like_dom"/>
</dbReference>
<evidence type="ECO:0000313" key="3">
    <source>
        <dbReference type="Proteomes" id="UP001239994"/>
    </source>
</evidence>
<dbReference type="InterPro" id="IPR013783">
    <property type="entry name" value="Ig-like_fold"/>
</dbReference>
<name>A0AAD9DXB6_9TELE</name>
<keyword evidence="3" id="KW-1185">Reference proteome</keyword>
<dbReference type="Gene3D" id="2.60.40.10">
    <property type="entry name" value="Immunoglobulins"/>
    <property type="match status" value="1"/>
</dbReference>
<gene>
    <name evidence="2" type="ORF">P4O66_008337</name>
</gene>
<dbReference type="InterPro" id="IPR036179">
    <property type="entry name" value="Ig-like_dom_sf"/>
</dbReference>
<protein>
    <recommendedName>
        <fullName evidence="1">Ig-like domain-containing protein</fullName>
    </recommendedName>
</protein>
<dbReference type="Proteomes" id="UP001239994">
    <property type="component" value="Unassembled WGS sequence"/>
</dbReference>
<evidence type="ECO:0000259" key="1">
    <source>
        <dbReference type="PROSITE" id="PS50835"/>
    </source>
</evidence>
<feature type="domain" description="Ig-like" evidence="1">
    <location>
        <begin position="134"/>
        <end position="251"/>
    </location>
</feature>
<sequence>MVRRCRFTWQQARRTLLYAAATQKHYRPGQRVWLSAKDLPLRGYTCKLAPRYIGTFKRPSLLRLSFTKPDTANPLALWVHGHHAVPGRSRILYIDFDEIPVPISVPIPVPVSPFVSVPVPVHVSVLVPVSVFVPAPLSLACNKQESEATVDTGSLKLDKKHLESTVRERSGHPTTLQCHVLPEGDFSVFWMKIPLNKAQEGIAPVTSYVDAVKMYKQFENHSRINVTWNRVTFNLSFLSVEQTDAATYICG</sequence>
<dbReference type="SUPFAM" id="SSF48726">
    <property type="entry name" value="Immunoglobulin"/>
    <property type="match status" value="1"/>
</dbReference>
<dbReference type="PROSITE" id="PS50835">
    <property type="entry name" value="IG_LIKE"/>
    <property type="match status" value="1"/>
</dbReference>
<dbReference type="AlphaFoldDB" id="A0AAD9DXB6"/>
<proteinExistence type="predicted"/>
<accession>A0AAD9DXB6</accession>
<comment type="caution">
    <text evidence="2">The sequence shown here is derived from an EMBL/GenBank/DDBJ whole genome shotgun (WGS) entry which is preliminary data.</text>
</comment>
<dbReference type="Pfam" id="PF07686">
    <property type="entry name" value="V-set"/>
    <property type="match status" value="1"/>
</dbReference>
<reference evidence="2" key="1">
    <citation type="submission" date="2023-03" db="EMBL/GenBank/DDBJ databases">
        <title>Electrophorus voltai genome.</title>
        <authorList>
            <person name="Bian C."/>
        </authorList>
    </citation>
    <scope>NUCLEOTIDE SEQUENCE</scope>
    <source>
        <strain evidence="2">CB-2022</strain>
        <tissue evidence="2">Muscle</tissue>
    </source>
</reference>
<organism evidence="2 3">
    <name type="scientific">Electrophorus voltai</name>
    <dbReference type="NCBI Taxonomy" id="2609070"/>
    <lineage>
        <taxon>Eukaryota</taxon>
        <taxon>Metazoa</taxon>
        <taxon>Chordata</taxon>
        <taxon>Craniata</taxon>
        <taxon>Vertebrata</taxon>
        <taxon>Euteleostomi</taxon>
        <taxon>Actinopterygii</taxon>
        <taxon>Neopterygii</taxon>
        <taxon>Teleostei</taxon>
        <taxon>Ostariophysi</taxon>
        <taxon>Gymnotiformes</taxon>
        <taxon>Gymnotoidei</taxon>
        <taxon>Gymnotidae</taxon>
        <taxon>Electrophorus</taxon>
    </lineage>
</organism>